<evidence type="ECO:0000256" key="1">
    <source>
        <dbReference type="ARBA" id="ARBA00004304"/>
    </source>
</evidence>
<keyword evidence="9 14" id="KW-0496">Mitochondrion</keyword>
<evidence type="ECO:0000256" key="10">
    <source>
        <dbReference type="ARBA" id="ARBA00023136"/>
    </source>
</evidence>
<dbReference type="InterPro" id="IPR001421">
    <property type="entry name" value="ATP8_metazoa"/>
</dbReference>
<evidence type="ECO:0000256" key="2">
    <source>
        <dbReference type="ARBA" id="ARBA00008892"/>
    </source>
</evidence>
<evidence type="ECO:0000256" key="14">
    <source>
        <dbReference type="RuleBase" id="RU003661"/>
    </source>
</evidence>
<geneLocation type="mitochondrion" evidence="18"/>
<keyword evidence="5 14" id="KW-0812">Transmembrane</keyword>
<evidence type="ECO:0000256" key="9">
    <source>
        <dbReference type="ARBA" id="ARBA00023128"/>
    </source>
</evidence>
<comment type="subunit">
    <text evidence="13">Component of the ATP synthase complex composed at least of ATP5F1A/subunit alpha, ATP5F1B/subunit beta, ATP5MC1/subunit c (homooctomer), MT-ATP6/subunit a, MT-ATP8/subunit 8, ATP5ME/subunit e, ATP5MF/subunit f, ATP5MG/subunit g, ATP5MK/subunit k, ATP5MJ/subunit j, ATP5F1C/subunit gamma, ATP5F1D/subunit delta, ATP5F1E/subunit epsilon, ATP5PF/subunit F6, ATP5PB/subunit b, ATP5PD/subunit d, ATP5PO/subunit OSCP. ATP synthase complex consists of a soluble F(1) head domain (subunits alpha(3) and beta(3)) - the catalytic core - and a membrane F(0) domain - the membrane proton channel (subunits c, a, 8, e, f, g, k and j). These two domains are linked by a central stalk (subunits gamma, delta, and epsilon) rotating inside the F1 region and a stationary peripheral stalk (subunits F6, b, d, and OSCP).</text>
</comment>
<evidence type="ECO:0000256" key="3">
    <source>
        <dbReference type="ARBA" id="ARBA00022448"/>
    </source>
</evidence>
<evidence type="ECO:0000256" key="7">
    <source>
        <dbReference type="ARBA" id="ARBA00022989"/>
    </source>
</evidence>
<proteinExistence type="inferred from homology"/>
<keyword evidence="8 14" id="KW-0406">Ion transport</keyword>
<name>Q8HQL7_AMICA</name>
<keyword evidence="3 14" id="KW-0813">Transport</keyword>
<comment type="subcellular location">
    <subcellularLocation>
        <location evidence="1 14">Mitochondrion membrane</location>
        <topology evidence="1 14">Single-pass membrane protein</topology>
    </subcellularLocation>
</comment>
<dbReference type="GO" id="GO:0015078">
    <property type="term" value="F:proton transmembrane transporter activity"/>
    <property type="evidence" value="ECO:0007669"/>
    <property type="project" value="InterPro"/>
</dbReference>
<reference evidence="18" key="1">
    <citation type="journal article" date="2003" name="Mol. Phylogenet. Evol.">
        <title>Basal actinopterygian relationships: a mitogenomic perspective on the phylogeny of the 'ancient fish.'.</title>
        <authorList>
            <person name="Inoue J."/>
            <person name="Miya M."/>
            <person name="Tsukamoto K."/>
            <person name="Nishida M."/>
        </authorList>
    </citation>
    <scope>NUCLEOTIDE SEQUENCE</scope>
</reference>
<keyword evidence="10 16" id="KW-0472">Membrane</keyword>
<evidence type="ECO:0000256" key="15">
    <source>
        <dbReference type="SAM" id="MobiDB-lite"/>
    </source>
</evidence>
<evidence type="ECO:0000313" key="18">
    <source>
        <dbReference type="EMBL" id="BAB40746.1"/>
    </source>
</evidence>
<organism evidence="18">
    <name type="scientific">Amia calva</name>
    <name type="common">Bowfin</name>
    <dbReference type="NCBI Taxonomy" id="7924"/>
    <lineage>
        <taxon>Eukaryota</taxon>
        <taxon>Metazoa</taxon>
        <taxon>Chordata</taxon>
        <taxon>Craniata</taxon>
        <taxon>Vertebrata</taxon>
        <taxon>Euteleostomi</taxon>
        <taxon>Actinopterygii</taxon>
        <taxon>Neopterygii</taxon>
        <taxon>Holostei</taxon>
        <taxon>Amiiformes</taxon>
        <taxon>Amiidae</taxon>
        <taxon>Amia</taxon>
    </lineage>
</organism>
<evidence type="ECO:0000256" key="13">
    <source>
        <dbReference type="ARBA" id="ARBA00064647"/>
    </source>
</evidence>
<comment type="similarity">
    <text evidence="2 14">Belongs to the ATPase protein 8 family.</text>
</comment>
<dbReference type="AlphaFoldDB" id="Q8HQL7"/>
<dbReference type="GO" id="GO:0015986">
    <property type="term" value="P:proton motive force-driven ATP synthesis"/>
    <property type="evidence" value="ECO:0007669"/>
    <property type="project" value="InterPro"/>
</dbReference>
<reference evidence="17" key="2">
    <citation type="submission" date="2003-10" db="EMBL/GenBank/DDBJ databases">
        <title>Molecular evidence for Permian teleosts.</title>
        <authorList>
            <person name="Dunn K.A."/>
            <person name="Yang Z."/>
            <person name="Coates M."/>
            <person name="Thomas M.G."/>
        </authorList>
    </citation>
    <scope>NUCLEOTIDE SEQUENCE</scope>
</reference>
<dbReference type="EMBL" id="AY442347">
    <property type="protein sequence ID" value="AAR16094.1"/>
    <property type="molecule type" value="Genomic_DNA"/>
</dbReference>
<dbReference type="GO" id="GO:0031966">
    <property type="term" value="C:mitochondrial membrane"/>
    <property type="evidence" value="ECO:0007669"/>
    <property type="project" value="UniProtKB-SubCell"/>
</dbReference>
<keyword evidence="4 14" id="KW-0138">CF(0)</keyword>
<feature type="compositionally biased region" description="Polar residues" evidence="15">
    <location>
        <begin position="35"/>
        <end position="55"/>
    </location>
</feature>
<evidence type="ECO:0000256" key="11">
    <source>
        <dbReference type="ARBA" id="ARBA00023310"/>
    </source>
</evidence>
<evidence type="ECO:0000256" key="8">
    <source>
        <dbReference type="ARBA" id="ARBA00023065"/>
    </source>
</evidence>
<accession>Q8HQL7</accession>
<dbReference type="EMBL" id="AB042952">
    <property type="protein sequence ID" value="BAB40746.1"/>
    <property type="molecule type" value="Genomic_DNA"/>
</dbReference>
<evidence type="ECO:0000313" key="17">
    <source>
        <dbReference type="EMBL" id="AAR16094.1"/>
    </source>
</evidence>
<evidence type="ECO:0000256" key="16">
    <source>
        <dbReference type="SAM" id="Phobius"/>
    </source>
</evidence>
<evidence type="ECO:0000256" key="5">
    <source>
        <dbReference type="ARBA" id="ARBA00022692"/>
    </source>
</evidence>
<keyword evidence="6 14" id="KW-0375">Hydrogen ion transport</keyword>
<feature type="region of interest" description="Disordered" evidence="15">
    <location>
        <begin position="34"/>
        <end position="55"/>
    </location>
</feature>
<dbReference type="GO" id="GO:0045259">
    <property type="term" value="C:proton-transporting ATP synthase complex"/>
    <property type="evidence" value="ECO:0007669"/>
    <property type="project" value="UniProtKB-KW"/>
</dbReference>
<dbReference type="PANTHER" id="PTHR39937:SF1">
    <property type="entry name" value="ATP SYNTHASE PROTEIN 8"/>
    <property type="match status" value="1"/>
</dbReference>
<protein>
    <recommendedName>
        <fullName evidence="14">ATP synthase complex subunit 8</fullName>
    </recommendedName>
</protein>
<sequence length="55" mass="6425">MPQLDLAPWVLYLLYSWMILLVVLTPKILGHTFPNEPTTQSAKKPETQSWAWPWS</sequence>
<comment type="function">
    <text evidence="12">Subunit 8, of the mitochondrial membrane ATP synthase complex (F(1)F(0) ATP synthase or Complex V) that produces ATP from ADP in the presence of a proton gradient across the membrane which is generated by electron transport complexes of the respiratory chain. ATP synthase complex consist of a soluble F(1) head domain - the catalytic core - and a membrane F(1) domain - the membrane proton channel. These two domains are linked by a central stalk rotating inside the F(1) region and a stationary peripheral stalk. During catalysis, ATP synthesis in the catalytic domain of F(1) is coupled via a rotary mechanism of the central stalk subunits to proton translocation. In vivo, can only synthesize ATP although its ATP hydrolase activity can be activated artificially in vitro. Part of the complex F(0) domain.</text>
</comment>
<dbReference type="InterPro" id="IPR050635">
    <property type="entry name" value="ATPase_protein_8"/>
</dbReference>
<keyword evidence="11" id="KW-0066">ATP synthesis</keyword>
<gene>
    <name evidence="18" type="primary">ATP 8</name>
</gene>
<dbReference type="PANTHER" id="PTHR39937">
    <property type="entry name" value="ATP SYNTHASE PROTEIN 8"/>
    <property type="match status" value="1"/>
</dbReference>
<evidence type="ECO:0000256" key="6">
    <source>
        <dbReference type="ARBA" id="ARBA00022781"/>
    </source>
</evidence>
<dbReference type="Pfam" id="PF00895">
    <property type="entry name" value="ATP-synt_8"/>
    <property type="match status" value="1"/>
</dbReference>
<feature type="transmembrane region" description="Helical" evidence="16">
    <location>
        <begin position="6"/>
        <end position="24"/>
    </location>
</feature>
<evidence type="ECO:0000256" key="12">
    <source>
        <dbReference type="ARBA" id="ARBA00053067"/>
    </source>
</evidence>
<evidence type="ECO:0000256" key="4">
    <source>
        <dbReference type="ARBA" id="ARBA00022547"/>
    </source>
</evidence>
<keyword evidence="7 16" id="KW-1133">Transmembrane helix</keyword>